<comment type="caution">
    <text evidence="4">The sequence shown here is derived from an EMBL/GenBank/DDBJ whole genome shotgun (WGS) entry which is preliminary data.</text>
</comment>
<evidence type="ECO:0000313" key="4">
    <source>
        <dbReference type="EMBL" id="KAF0739115.1"/>
    </source>
</evidence>
<reference evidence="4 5" key="1">
    <citation type="submission" date="2019-07" db="EMBL/GenBank/DDBJ databases">
        <title>Genomics analysis of Aphanomyces spp. identifies a new class of oomycete effector associated with host adaptation.</title>
        <authorList>
            <person name="Gaulin E."/>
        </authorList>
    </citation>
    <scope>NUCLEOTIDE SEQUENCE [LARGE SCALE GENOMIC DNA]</scope>
    <source>
        <strain evidence="4 5">ATCC 201684</strain>
    </source>
</reference>
<evidence type="ECO:0000256" key="2">
    <source>
        <dbReference type="SAM" id="Phobius"/>
    </source>
</evidence>
<dbReference type="PANTHER" id="PTHR46361:SF3">
    <property type="entry name" value="ELECTRON CARRIER_ PROTEIN DISULFIDE OXIDOREDUCTASE"/>
    <property type="match status" value="1"/>
</dbReference>
<keyword evidence="2" id="KW-0812">Transmembrane</keyword>
<dbReference type="Gene3D" id="2.30.29.30">
    <property type="entry name" value="Pleckstrin-homology domain (PH domain)/Phosphotyrosine-binding domain (PTB)"/>
    <property type="match status" value="1"/>
</dbReference>
<accession>A0A6G0XG88</accession>
<sequence length="990" mass="111705">MQVLTLGLVGAIMCLWFTFEAGTSIFIMLVMFLLVSYVSNRVLLESAPAQYRNVDDDEDAGFGDDTSEVASTASNSEDKQPWNVPSLRIHELVTPKDGSALQVGQALWPNSDDPVAIDNEYFSGRILFLLKTEPRSPTWGHLFVGRRRLFWIQLQGKFKKKPKGIVYVGGEIPHKMKLGFFTKGLCRVLLSVINCLVVGLHNSFGRLYPKDVSNPEDEEFPHLSFPLHSSVDEFICTPPGETPPALGSDGFMEAREDRARRRSGKHQYEFNTQDTYSFSFFNFYLDFENWKVVNAPGVPDISLSQFWGAMPMRIGSYSLADPTSTSHSRRQKLYNFCFEITPPHVAAAATSATPSVTLGGRADAFSSRSDIDAEEMDFLRDEQRAHTQLANELGCFSFTVPCWLEYFSTHEKGRPGQRRVAYVFDILEHTDTSQTHLKRHHLAIHSANQSHMPLTLANDHPSRDFIKQFEFTVESTSENGMQVEKERREMEIQLRAIARDRVMALDNQSSSIAHLIASKNQLKRLLTSPSTVLPYAPFFASRNTNGNATQCQVLRMISDSHWRNEWMILDSGKSKELRFFRMSSSTACVTIHLADILSVSATAHDALELPATGNCNGMHWFEIETLARVHVVAVASYQEYEFWTQALADEISRVVADGKDMLATQVLDQPFRSIGGLLGKSRYAKDIFHAAREDGRVVLNDRRIAKRFGGAEDVDVCDVAEKALQMALVLHQHPTVCLTSEVVTFLDLVSKLKRVTVTPGASLAKLNTADRTAFFLNVYHIMVLHGSFLDLLPTVKPKLNWANFYNTITYDIAGLLFTPADIEHAIVRASLTPLKSPFPAYVVPKFTQDDPRYAFRVTSADYRLDFALNCLTKSCVQVIMIYRGFDLELQLNYITRVVLSSLMSTDTKRHVIYLPRICEWFNDDVPGHDHAMSMVKTLAGHLEGTIKHMVDTLLSHPTKLSIKYLKYDYSYHSTIYLSEWKRIPSGRAAS</sequence>
<evidence type="ECO:0000259" key="3">
    <source>
        <dbReference type="PROSITE" id="PS50003"/>
    </source>
</evidence>
<dbReference type="AlphaFoldDB" id="A0A6G0XG88"/>
<proteinExistence type="predicted"/>
<feature type="transmembrane region" description="Helical" evidence="2">
    <location>
        <begin position="6"/>
        <end position="35"/>
    </location>
</feature>
<name>A0A6G0XG88_9STRA</name>
<keyword evidence="2" id="KW-1133">Transmembrane helix</keyword>
<feature type="domain" description="PH" evidence="3">
    <location>
        <begin position="547"/>
        <end position="652"/>
    </location>
</feature>
<dbReference type="SUPFAM" id="SSF50729">
    <property type="entry name" value="PH domain-like"/>
    <property type="match status" value="1"/>
</dbReference>
<dbReference type="Proteomes" id="UP000481153">
    <property type="component" value="Unassembled WGS sequence"/>
</dbReference>
<dbReference type="InterPro" id="IPR011993">
    <property type="entry name" value="PH-like_dom_sf"/>
</dbReference>
<evidence type="ECO:0000313" key="5">
    <source>
        <dbReference type="Proteomes" id="UP000481153"/>
    </source>
</evidence>
<dbReference type="PANTHER" id="PTHR46361">
    <property type="entry name" value="ELECTRON CARRIER/ PROTEIN DISULFIDE OXIDOREDUCTASE"/>
    <property type="match status" value="1"/>
</dbReference>
<organism evidence="4 5">
    <name type="scientific">Aphanomyces euteiches</name>
    <dbReference type="NCBI Taxonomy" id="100861"/>
    <lineage>
        <taxon>Eukaryota</taxon>
        <taxon>Sar</taxon>
        <taxon>Stramenopiles</taxon>
        <taxon>Oomycota</taxon>
        <taxon>Saprolegniomycetes</taxon>
        <taxon>Saprolegniales</taxon>
        <taxon>Verrucalvaceae</taxon>
        <taxon>Aphanomyces</taxon>
    </lineage>
</organism>
<feature type="compositionally biased region" description="Acidic residues" evidence="1">
    <location>
        <begin position="55"/>
        <end position="67"/>
    </location>
</feature>
<dbReference type="VEuPathDB" id="FungiDB:AeMF1_010978"/>
<protein>
    <recommendedName>
        <fullName evidence="3">PH domain-containing protein</fullName>
    </recommendedName>
</protein>
<dbReference type="InterPro" id="IPR013897">
    <property type="entry name" value="Duc1"/>
</dbReference>
<dbReference type="Pfam" id="PF04784">
    <property type="entry name" value="DUF547"/>
    <property type="match status" value="1"/>
</dbReference>
<dbReference type="EMBL" id="VJMJ01000067">
    <property type="protein sequence ID" value="KAF0739115.1"/>
    <property type="molecule type" value="Genomic_DNA"/>
</dbReference>
<evidence type="ECO:0000256" key="1">
    <source>
        <dbReference type="SAM" id="MobiDB-lite"/>
    </source>
</evidence>
<dbReference type="PROSITE" id="PS50003">
    <property type="entry name" value="PH_DOMAIN"/>
    <property type="match status" value="1"/>
</dbReference>
<dbReference type="Pfam" id="PF08588">
    <property type="entry name" value="Duc1"/>
    <property type="match status" value="1"/>
</dbReference>
<feature type="region of interest" description="Disordered" evidence="1">
    <location>
        <begin position="55"/>
        <end position="80"/>
    </location>
</feature>
<keyword evidence="2" id="KW-0472">Membrane</keyword>
<dbReference type="InterPro" id="IPR001849">
    <property type="entry name" value="PH_domain"/>
</dbReference>
<dbReference type="InterPro" id="IPR006869">
    <property type="entry name" value="DUF547"/>
</dbReference>
<keyword evidence="5" id="KW-1185">Reference proteome</keyword>
<gene>
    <name evidence="4" type="ORF">Ae201684_005290</name>
</gene>